<dbReference type="GO" id="GO:0000976">
    <property type="term" value="F:transcription cis-regulatory region binding"/>
    <property type="evidence" value="ECO:0007669"/>
    <property type="project" value="TreeGrafter"/>
</dbReference>
<dbReference type="PRINTS" id="PR00455">
    <property type="entry name" value="HTHTETR"/>
</dbReference>
<comment type="caution">
    <text evidence="8">The sequence shown here is derived from an EMBL/GenBank/DDBJ whole genome shotgun (WGS) entry which is preliminary data.</text>
</comment>
<evidence type="ECO:0000256" key="2">
    <source>
        <dbReference type="ARBA" id="ARBA00023015"/>
    </source>
</evidence>
<evidence type="ECO:0000256" key="4">
    <source>
        <dbReference type="ARBA" id="ARBA00023163"/>
    </source>
</evidence>
<dbReference type="SUPFAM" id="SSF46689">
    <property type="entry name" value="Homeodomain-like"/>
    <property type="match status" value="2"/>
</dbReference>
<dbReference type="InterPro" id="IPR041490">
    <property type="entry name" value="KstR2_TetR_C"/>
</dbReference>
<dbReference type="OrthoDB" id="5982141at2"/>
<dbReference type="Proteomes" id="UP000321933">
    <property type="component" value="Unassembled WGS sequence"/>
</dbReference>
<feature type="DNA-binding region" description="H-T-H motif" evidence="5">
    <location>
        <begin position="267"/>
        <end position="286"/>
    </location>
</feature>
<dbReference type="InterPro" id="IPR001647">
    <property type="entry name" value="HTH_TetR"/>
</dbReference>
<dbReference type="GO" id="GO:0003700">
    <property type="term" value="F:DNA-binding transcription factor activity"/>
    <property type="evidence" value="ECO:0007669"/>
    <property type="project" value="TreeGrafter"/>
</dbReference>
<dbReference type="InterPro" id="IPR050109">
    <property type="entry name" value="HTH-type_TetR-like_transc_reg"/>
</dbReference>
<dbReference type="InterPro" id="IPR023772">
    <property type="entry name" value="DNA-bd_HTH_TetR-type_CS"/>
</dbReference>
<dbReference type="InterPro" id="IPR036271">
    <property type="entry name" value="Tet_transcr_reg_TetR-rel_C_sf"/>
</dbReference>
<dbReference type="Pfam" id="PF17932">
    <property type="entry name" value="TetR_C_24"/>
    <property type="match status" value="2"/>
</dbReference>
<evidence type="ECO:0000256" key="3">
    <source>
        <dbReference type="ARBA" id="ARBA00023125"/>
    </source>
</evidence>
<keyword evidence="2" id="KW-0805">Transcription regulation</keyword>
<dbReference type="SUPFAM" id="SSF48498">
    <property type="entry name" value="Tetracyclin repressor-like, C-terminal domain"/>
    <property type="match status" value="2"/>
</dbReference>
<dbReference type="Pfam" id="PF00440">
    <property type="entry name" value="TetR_N"/>
    <property type="match status" value="2"/>
</dbReference>
<dbReference type="PROSITE" id="PS50977">
    <property type="entry name" value="HTH_TETR_2"/>
    <property type="match status" value="2"/>
</dbReference>
<keyword evidence="4" id="KW-0804">Transcription</keyword>
<feature type="compositionally biased region" description="Polar residues" evidence="6">
    <location>
        <begin position="1"/>
        <end position="21"/>
    </location>
</feature>
<dbReference type="Gene3D" id="1.10.10.60">
    <property type="entry name" value="Homeodomain-like"/>
    <property type="match status" value="2"/>
</dbReference>
<evidence type="ECO:0000256" key="1">
    <source>
        <dbReference type="ARBA" id="ARBA00022491"/>
    </source>
</evidence>
<reference evidence="8 9" key="1">
    <citation type="submission" date="2019-08" db="EMBL/GenBank/DDBJ databases">
        <title>Parahaliea maris sp. nov., isolated from the surface seawater.</title>
        <authorList>
            <person name="Liu Y."/>
        </authorList>
    </citation>
    <scope>NUCLEOTIDE SEQUENCE [LARGE SCALE GENOMIC DNA]</scope>
    <source>
        <strain evidence="8 9">S2-26</strain>
    </source>
</reference>
<keyword evidence="3 5" id="KW-0238">DNA-binding</keyword>
<dbReference type="PANTHER" id="PTHR30055">
    <property type="entry name" value="HTH-TYPE TRANSCRIPTIONAL REGULATOR RUTR"/>
    <property type="match status" value="1"/>
</dbReference>
<proteinExistence type="predicted"/>
<dbReference type="PROSITE" id="PS01081">
    <property type="entry name" value="HTH_TETR_1"/>
    <property type="match status" value="1"/>
</dbReference>
<dbReference type="Gene3D" id="1.10.357.10">
    <property type="entry name" value="Tetracycline Repressor, domain 2"/>
    <property type="match status" value="2"/>
</dbReference>
<name>A0A5C8ZQN7_9GAMM</name>
<dbReference type="AlphaFoldDB" id="A0A5C8ZQN7"/>
<accession>A0A5C8ZQN7</accession>
<evidence type="ECO:0000313" key="9">
    <source>
        <dbReference type="Proteomes" id="UP000321933"/>
    </source>
</evidence>
<evidence type="ECO:0000313" key="8">
    <source>
        <dbReference type="EMBL" id="TXS90114.1"/>
    </source>
</evidence>
<protein>
    <submittedName>
        <fullName evidence="8">TetR/AcrR family transcriptional regulator</fullName>
    </submittedName>
</protein>
<feature type="domain" description="HTH tetR-type" evidence="7">
    <location>
        <begin position="25"/>
        <end position="85"/>
    </location>
</feature>
<evidence type="ECO:0000259" key="7">
    <source>
        <dbReference type="PROSITE" id="PS50977"/>
    </source>
</evidence>
<dbReference type="PANTHER" id="PTHR30055:SF175">
    <property type="entry name" value="HTH-TYPE TRANSCRIPTIONAL REPRESSOR KSTR2"/>
    <property type="match status" value="1"/>
</dbReference>
<evidence type="ECO:0000256" key="5">
    <source>
        <dbReference type="PROSITE-ProRule" id="PRU00335"/>
    </source>
</evidence>
<organism evidence="8 9">
    <name type="scientific">Parahaliea aestuarii</name>
    <dbReference type="NCBI Taxonomy" id="1852021"/>
    <lineage>
        <taxon>Bacteria</taxon>
        <taxon>Pseudomonadati</taxon>
        <taxon>Pseudomonadota</taxon>
        <taxon>Gammaproteobacteria</taxon>
        <taxon>Cellvibrionales</taxon>
        <taxon>Halieaceae</taxon>
        <taxon>Parahaliea</taxon>
    </lineage>
</organism>
<sequence>MRTTRIGMSQDKTSPSPFNRSAQHDAKRTAILSQAAKLFNYKGSRATTLQDIAATLGLTKTSLYYYVKTKEELIYQCYMAALQHHLRQMDAIEEQYSQPLERIRAFFLCHFENWLAAQEGRGPHIAALLEIASLKDPHRKEVETAYITMFKRLRQYLRDGASDGSLRALESTSATRAILGSVDWVFSWLHTVERDGVMTIAAQAFDVLCHGLYPGPGEYHASASSAGAAPTAYVRGFDREEQNRLKQQAFFRAGTWFFNKQGFNGTSLDEIAEHLNVSKGAFYYHIKNKEDLLYHCYRYSQDAIDRIYSDARQLPGKGLEKLAQSCQQVFRVQNSDDGPLIRYNTITALPMNRRKEILERTDASSACFGDFIRQGVQDGTVREVDVAIAQQLISGAINASMEIGRWRRVDDIESAANDYFDIFYNGLVTRA</sequence>
<gene>
    <name evidence="8" type="ORF">FVW59_16080</name>
</gene>
<feature type="DNA-binding region" description="H-T-H motif" evidence="5">
    <location>
        <begin position="48"/>
        <end position="67"/>
    </location>
</feature>
<evidence type="ECO:0000256" key="6">
    <source>
        <dbReference type="SAM" id="MobiDB-lite"/>
    </source>
</evidence>
<dbReference type="InterPro" id="IPR009057">
    <property type="entry name" value="Homeodomain-like_sf"/>
</dbReference>
<feature type="region of interest" description="Disordered" evidence="6">
    <location>
        <begin position="1"/>
        <end position="25"/>
    </location>
</feature>
<feature type="domain" description="HTH tetR-type" evidence="7">
    <location>
        <begin position="244"/>
        <end position="304"/>
    </location>
</feature>
<keyword evidence="1" id="KW-0678">Repressor</keyword>
<keyword evidence="9" id="KW-1185">Reference proteome</keyword>
<dbReference type="EMBL" id="VRYZ01000007">
    <property type="protein sequence ID" value="TXS90114.1"/>
    <property type="molecule type" value="Genomic_DNA"/>
</dbReference>